<dbReference type="InterPro" id="IPR036774">
    <property type="entry name" value="ERV/ALR_sulphydryl_oxid_sf"/>
</dbReference>
<dbReference type="AlphaFoldDB" id="A0A0F9WFM0"/>
<keyword evidence="3 6" id="KW-0274">FAD</keyword>
<dbReference type="InterPro" id="IPR039799">
    <property type="entry name" value="ALR/ERV"/>
</dbReference>
<keyword evidence="4 6" id="KW-0560">Oxidoreductase</keyword>
<dbReference type="InterPro" id="IPR017905">
    <property type="entry name" value="ERV/ALR_sulphydryl_oxidase"/>
</dbReference>
<evidence type="ECO:0000313" key="8">
    <source>
        <dbReference type="EMBL" id="KKO76161.1"/>
    </source>
</evidence>
<keyword evidence="6" id="KW-0472">Membrane</keyword>
<dbReference type="Proteomes" id="UP000034350">
    <property type="component" value="Unassembled WGS sequence"/>
</dbReference>
<dbReference type="OMA" id="FALWMCQ"/>
<comment type="catalytic activity">
    <reaction evidence="6">
        <text>2 R'C(R)SH + O2 = R'C(R)S-S(R)CR' + H2O2</text>
        <dbReference type="Rhea" id="RHEA:17357"/>
        <dbReference type="ChEBI" id="CHEBI:15379"/>
        <dbReference type="ChEBI" id="CHEBI:16240"/>
        <dbReference type="ChEBI" id="CHEBI:16520"/>
        <dbReference type="ChEBI" id="CHEBI:17412"/>
        <dbReference type="EC" id="1.8.3.2"/>
    </reaction>
</comment>
<keyword evidence="6" id="KW-0812">Transmembrane</keyword>
<dbReference type="VEuPathDB" id="MicrosporidiaDB:NCER_100332"/>
<dbReference type="OrthoDB" id="59470at2759"/>
<dbReference type="Gene3D" id="1.20.120.310">
    <property type="entry name" value="ERV/ALR sulfhydryl oxidase domain"/>
    <property type="match status" value="1"/>
</dbReference>
<name>A0A0F9WFM0_9MICR</name>
<feature type="domain" description="ERV/ALR sulfhydryl oxidase" evidence="7">
    <location>
        <begin position="61"/>
        <end position="162"/>
    </location>
</feature>
<proteinExistence type="predicted"/>
<protein>
    <recommendedName>
        <fullName evidence="6">Sulfhydryl oxidase</fullName>
        <ecNumber evidence="6">1.8.3.2</ecNumber>
    </recommendedName>
</protein>
<dbReference type="PROSITE" id="PS51324">
    <property type="entry name" value="ERV_ALR"/>
    <property type="match status" value="1"/>
</dbReference>
<dbReference type="PANTHER" id="PTHR12645">
    <property type="entry name" value="ALR/ERV"/>
    <property type="match status" value="1"/>
</dbReference>
<keyword evidence="6" id="KW-1133">Transmembrane helix</keyword>
<dbReference type="RefSeq" id="XP_024331903.1">
    <property type="nucleotide sequence ID" value="XM_024476122.1"/>
</dbReference>
<comment type="cofactor">
    <cofactor evidence="1 6">
        <name>FAD</name>
        <dbReference type="ChEBI" id="CHEBI:57692"/>
    </cofactor>
</comment>
<dbReference type="GeneID" id="36321072"/>
<feature type="transmembrane region" description="Helical" evidence="6">
    <location>
        <begin position="7"/>
        <end position="23"/>
    </location>
</feature>
<organism evidence="8 9">
    <name type="scientific">Vairimorpha ceranae</name>
    <dbReference type="NCBI Taxonomy" id="40302"/>
    <lineage>
        <taxon>Eukaryota</taxon>
        <taxon>Fungi</taxon>
        <taxon>Fungi incertae sedis</taxon>
        <taxon>Microsporidia</taxon>
        <taxon>Nosematidae</taxon>
        <taxon>Vairimorpha</taxon>
    </lineage>
</organism>
<dbReference type="VEuPathDB" id="MicrosporidiaDB:AAJ76_600077605"/>
<keyword evidence="2 6" id="KW-0285">Flavoprotein</keyword>
<sequence>MNKEQKVLRGLIILLGVWIVYLAKQHFFPHTHADNSLGKSVLQSISPKVGELGLIHNQKLTNKEVKDRLGRATWTLLHTMAAVYPAFPTVQHKKDTLQFIYLLSSLFPCAECCGHFQRLLSLNPPQVATHDEFVQWLCKAHNIVNKRLGKPIMDCKKVEGVWSCGCEPE</sequence>
<keyword evidence="5" id="KW-1015">Disulfide bond</keyword>
<evidence type="ECO:0000256" key="5">
    <source>
        <dbReference type="ARBA" id="ARBA00023157"/>
    </source>
</evidence>
<evidence type="ECO:0000313" key="9">
    <source>
        <dbReference type="Proteomes" id="UP000034350"/>
    </source>
</evidence>
<dbReference type="Pfam" id="PF04777">
    <property type="entry name" value="Evr1_Alr"/>
    <property type="match status" value="1"/>
</dbReference>
<dbReference type="SUPFAM" id="SSF69000">
    <property type="entry name" value="FAD-dependent thiol oxidase"/>
    <property type="match status" value="1"/>
</dbReference>
<dbReference type="GO" id="GO:0016971">
    <property type="term" value="F:flavin-dependent sulfhydryl oxidase activity"/>
    <property type="evidence" value="ECO:0007669"/>
    <property type="project" value="InterPro"/>
</dbReference>
<accession>A0A0F9WFM0</accession>
<evidence type="ECO:0000256" key="6">
    <source>
        <dbReference type="RuleBase" id="RU371123"/>
    </source>
</evidence>
<gene>
    <name evidence="8" type="ORF">AAJ76_600077605</name>
</gene>
<comment type="caution">
    <text evidence="8">The sequence shown here is derived from an EMBL/GenBank/DDBJ whole genome shotgun (WGS) entry which is preliminary data.</text>
</comment>
<dbReference type="PANTHER" id="PTHR12645:SF1">
    <property type="entry name" value="FAD-LINKED SULFHYDRYL OXIDASE ERV2"/>
    <property type="match status" value="1"/>
</dbReference>
<dbReference type="VEuPathDB" id="MicrosporidiaDB:G9O61_00g017940"/>
<evidence type="ECO:0000256" key="1">
    <source>
        <dbReference type="ARBA" id="ARBA00001974"/>
    </source>
</evidence>
<dbReference type="EMBL" id="JPQZ01000006">
    <property type="protein sequence ID" value="KKO76161.1"/>
    <property type="molecule type" value="Genomic_DNA"/>
</dbReference>
<dbReference type="GO" id="GO:0005739">
    <property type="term" value="C:mitochondrion"/>
    <property type="evidence" value="ECO:0007669"/>
    <property type="project" value="TreeGrafter"/>
</dbReference>
<evidence type="ECO:0000256" key="4">
    <source>
        <dbReference type="ARBA" id="ARBA00023002"/>
    </source>
</evidence>
<reference evidence="8 9" key="1">
    <citation type="journal article" date="2015" name="Environ. Microbiol.">
        <title>Genome analyses suggest the presence of polyploidy and recent human-driven expansions in eight global populations of the honeybee pathogen Nosema ceranae.</title>
        <authorList>
            <person name="Pelin A."/>
            <person name="Selman M."/>
            <person name="Aris-Brosou S."/>
            <person name="Farinelli L."/>
            <person name="Corradi N."/>
        </authorList>
    </citation>
    <scope>NUCLEOTIDE SEQUENCE [LARGE SCALE GENOMIC DNA]</scope>
    <source>
        <strain evidence="8 9">PA08 1199</strain>
    </source>
</reference>
<evidence type="ECO:0000259" key="7">
    <source>
        <dbReference type="PROSITE" id="PS51324"/>
    </source>
</evidence>
<evidence type="ECO:0000256" key="3">
    <source>
        <dbReference type="ARBA" id="ARBA00022827"/>
    </source>
</evidence>
<keyword evidence="9" id="KW-1185">Reference proteome</keyword>
<dbReference type="GO" id="GO:0050660">
    <property type="term" value="F:flavin adenine dinucleotide binding"/>
    <property type="evidence" value="ECO:0007669"/>
    <property type="project" value="TreeGrafter"/>
</dbReference>
<evidence type="ECO:0000256" key="2">
    <source>
        <dbReference type="ARBA" id="ARBA00022630"/>
    </source>
</evidence>
<dbReference type="EC" id="1.8.3.2" evidence="6"/>